<feature type="domain" description="Enoyl reductase (ER)" evidence="3">
    <location>
        <begin position="14"/>
        <end position="337"/>
    </location>
</feature>
<dbReference type="SUPFAM" id="SSF50129">
    <property type="entry name" value="GroES-like"/>
    <property type="match status" value="1"/>
</dbReference>
<dbReference type="PANTHER" id="PTHR45348">
    <property type="entry name" value="HYPOTHETICAL OXIDOREDUCTASE (EUROFUNG)"/>
    <property type="match status" value="1"/>
</dbReference>
<dbReference type="OrthoDB" id="48317at2759"/>
<dbReference type="Gene3D" id="3.90.180.10">
    <property type="entry name" value="Medium-chain alcohol dehydrogenases, catalytic domain"/>
    <property type="match status" value="1"/>
</dbReference>
<evidence type="ECO:0000313" key="4">
    <source>
        <dbReference type="EMBL" id="RDL35208.1"/>
    </source>
</evidence>
<accession>A0A370TIN0</accession>
<dbReference type="SMART" id="SM00829">
    <property type="entry name" value="PKS_ER"/>
    <property type="match status" value="1"/>
</dbReference>
<evidence type="ECO:0000313" key="5">
    <source>
        <dbReference type="Proteomes" id="UP000254866"/>
    </source>
</evidence>
<comment type="similarity">
    <text evidence="1">Belongs to the zinc-containing alcohol dehydrogenase family.</text>
</comment>
<dbReference type="PANTHER" id="PTHR45348:SF2">
    <property type="entry name" value="ZINC-TYPE ALCOHOL DEHYDROGENASE-LIKE PROTEIN C2E1P3.01"/>
    <property type="match status" value="1"/>
</dbReference>
<dbReference type="InterPro" id="IPR011032">
    <property type="entry name" value="GroES-like_sf"/>
</dbReference>
<dbReference type="STRING" id="2656787.A0A370TIN0"/>
<evidence type="ECO:0000259" key="3">
    <source>
        <dbReference type="SMART" id="SM00829"/>
    </source>
</evidence>
<proteinExistence type="inferred from homology"/>
<dbReference type="InterPro" id="IPR036291">
    <property type="entry name" value="NAD(P)-bd_dom_sf"/>
</dbReference>
<dbReference type="InterPro" id="IPR020843">
    <property type="entry name" value="ER"/>
</dbReference>
<keyword evidence="5" id="KW-1185">Reference proteome</keyword>
<dbReference type="Gene3D" id="3.40.50.720">
    <property type="entry name" value="NAD(P)-binding Rossmann-like Domain"/>
    <property type="match status" value="1"/>
</dbReference>
<protein>
    <recommendedName>
        <fullName evidence="3">Enoyl reductase (ER) domain-containing protein</fullName>
    </recommendedName>
</protein>
<dbReference type="GO" id="GO:0016651">
    <property type="term" value="F:oxidoreductase activity, acting on NAD(P)H"/>
    <property type="evidence" value="ECO:0007669"/>
    <property type="project" value="InterPro"/>
</dbReference>
<reference evidence="4 5" key="1">
    <citation type="journal article" date="2018" name="IMA Fungus">
        <title>IMA Genome-F 9: Draft genome sequence of Annulohypoxylon stygium, Aspergillus mulundensis, Berkeleyomyces basicola (syn. Thielaviopsis basicola), Ceratocystis smalleyi, two Cercospora beticola strains, Coleophoma cylindrospora, Fusarium fracticaudum, Phialophora cf. hyalina, and Morchella septimelata.</title>
        <authorList>
            <person name="Wingfield B.D."/>
            <person name="Bills G.F."/>
            <person name="Dong Y."/>
            <person name="Huang W."/>
            <person name="Nel W.J."/>
            <person name="Swalarsk-Parry B.S."/>
            <person name="Vaghefi N."/>
            <person name="Wilken P.M."/>
            <person name="An Z."/>
            <person name="de Beer Z.W."/>
            <person name="De Vos L."/>
            <person name="Chen L."/>
            <person name="Duong T.A."/>
            <person name="Gao Y."/>
            <person name="Hammerbacher A."/>
            <person name="Kikkert J.R."/>
            <person name="Li Y."/>
            <person name="Li H."/>
            <person name="Li K."/>
            <person name="Li Q."/>
            <person name="Liu X."/>
            <person name="Ma X."/>
            <person name="Naidoo K."/>
            <person name="Pethybridge S.J."/>
            <person name="Sun J."/>
            <person name="Steenkamp E.T."/>
            <person name="van der Nest M.A."/>
            <person name="van Wyk S."/>
            <person name="Wingfield M.J."/>
            <person name="Xiong C."/>
            <person name="Yue Q."/>
            <person name="Zhang X."/>
        </authorList>
    </citation>
    <scope>NUCLEOTIDE SEQUENCE [LARGE SCALE GENOMIC DNA]</scope>
    <source>
        <strain evidence="4 5">BP 5553</strain>
    </source>
</reference>
<dbReference type="InterPro" id="IPR013149">
    <property type="entry name" value="ADH-like_C"/>
</dbReference>
<dbReference type="SUPFAM" id="SSF51735">
    <property type="entry name" value="NAD(P)-binding Rossmann-fold domains"/>
    <property type="match status" value="1"/>
</dbReference>
<evidence type="ECO:0000256" key="2">
    <source>
        <dbReference type="ARBA" id="ARBA00023002"/>
    </source>
</evidence>
<dbReference type="InterPro" id="IPR047122">
    <property type="entry name" value="Trans-enoyl_RdTase-like"/>
</dbReference>
<evidence type="ECO:0000256" key="1">
    <source>
        <dbReference type="ARBA" id="ARBA00008072"/>
    </source>
</evidence>
<dbReference type="Pfam" id="PF00107">
    <property type="entry name" value="ADH_zinc_N"/>
    <property type="match status" value="1"/>
</dbReference>
<dbReference type="InterPro" id="IPR013154">
    <property type="entry name" value="ADH-like_N"/>
</dbReference>
<dbReference type="EMBL" id="NPIC01000006">
    <property type="protein sequence ID" value="RDL35208.1"/>
    <property type="molecule type" value="Genomic_DNA"/>
</dbReference>
<gene>
    <name evidence="4" type="ORF">BP5553_07139</name>
</gene>
<dbReference type="CDD" id="cd08249">
    <property type="entry name" value="enoyl_reductase_like"/>
    <property type="match status" value="1"/>
</dbReference>
<keyword evidence="2" id="KW-0560">Oxidoreductase</keyword>
<dbReference type="Pfam" id="PF08240">
    <property type="entry name" value="ADH_N"/>
    <property type="match status" value="1"/>
</dbReference>
<organism evidence="4 5">
    <name type="scientific">Venustampulla echinocandica</name>
    <dbReference type="NCBI Taxonomy" id="2656787"/>
    <lineage>
        <taxon>Eukaryota</taxon>
        <taxon>Fungi</taxon>
        <taxon>Dikarya</taxon>
        <taxon>Ascomycota</taxon>
        <taxon>Pezizomycotina</taxon>
        <taxon>Leotiomycetes</taxon>
        <taxon>Helotiales</taxon>
        <taxon>Pleuroascaceae</taxon>
        <taxon>Venustampulla</taxon>
    </lineage>
</organism>
<dbReference type="AlphaFoldDB" id="A0A370TIN0"/>
<sequence length="339" mass="35888">MASNTAAWITAPKARPLEVKAAPMATPGADHILIKNYALAINPIDGKLQATAFYPLNYPDILGQDIAGEVVLVGPNVTGFKKGDRVIGNATGFATKRNENKGFQAYTVLETNMACQIPARISFERAVVLPLGLSTASSGLFHPDYLNLQLPTEPRQKSTGKIILIWGGSSSVGCNAIQLSVAAGYEVITTASPKNFELVKKLGASQVFDYNETTVVSSLISAAKGKTIAGAFDAIGEGAYEPCIEFVRRSEGTKFVATVFVRPVEPPEGIQVAKVYAPSIRNNHVAQAIYQDFLPKALEAGAYIPAPEPMVAGKGLESVQGAIDIQGQGTSARKVVVLL</sequence>
<comment type="caution">
    <text evidence="4">The sequence shown here is derived from an EMBL/GenBank/DDBJ whole genome shotgun (WGS) entry which is preliminary data.</text>
</comment>
<dbReference type="RefSeq" id="XP_031868031.1">
    <property type="nucleotide sequence ID" value="XM_032015762.1"/>
</dbReference>
<dbReference type="Proteomes" id="UP000254866">
    <property type="component" value="Unassembled WGS sequence"/>
</dbReference>
<dbReference type="GeneID" id="43599988"/>
<name>A0A370TIN0_9HELO</name>